<dbReference type="EMBL" id="FZNW01000001">
    <property type="protein sequence ID" value="SNR27927.1"/>
    <property type="molecule type" value="Genomic_DNA"/>
</dbReference>
<gene>
    <name evidence="1" type="ORF">SAMN06265360_101141</name>
</gene>
<dbReference type="Proteomes" id="UP000198348">
    <property type="component" value="Unassembled WGS sequence"/>
</dbReference>
<dbReference type="AlphaFoldDB" id="A0A238V1N3"/>
<name>A0A238V1N3_9PSEU</name>
<evidence type="ECO:0000313" key="2">
    <source>
        <dbReference type="Proteomes" id="UP000198348"/>
    </source>
</evidence>
<accession>A0A238V1N3</accession>
<protein>
    <submittedName>
        <fullName evidence="1">Uncharacterized protein</fullName>
    </submittedName>
</protein>
<keyword evidence="2" id="KW-1185">Reference proteome</keyword>
<reference evidence="1 2" key="1">
    <citation type="submission" date="2017-06" db="EMBL/GenBank/DDBJ databases">
        <authorList>
            <person name="Kim H.J."/>
            <person name="Triplett B.A."/>
        </authorList>
    </citation>
    <scope>NUCLEOTIDE SEQUENCE [LARGE SCALE GENOMIC DNA]</scope>
    <source>
        <strain evidence="1 2">DSM 45207</strain>
    </source>
</reference>
<sequence length="87" mass="9838">MDLLLVFQDQVDDLPGLTWSEGPTTDGAFGILRVLGRSVPRCELEDLEHLHESIQRFIRQRGDLLTDVSVRNESVQLRGPPLLDRVS</sequence>
<evidence type="ECO:0000313" key="1">
    <source>
        <dbReference type="EMBL" id="SNR27927.1"/>
    </source>
</evidence>
<organism evidence="1 2">
    <name type="scientific">Haloechinothrix alba</name>
    <dbReference type="NCBI Taxonomy" id="664784"/>
    <lineage>
        <taxon>Bacteria</taxon>
        <taxon>Bacillati</taxon>
        <taxon>Actinomycetota</taxon>
        <taxon>Actinomycetes</taxon>
        <taxon>Pseudonocardiales</taxon>
        <taxon>Pseudonocardiaceae</taxon>
        <taxon>Haloechinothrix</taxon>
    </lineage>
</organism>
<proteinExistence type="predicted"/>